<dbReference type="AlphaFoldDB" id="A0A178IIS9"/>
<protein>
    <recommendedName>
        <fullName evidence="4">HTH araC/xylS-type domain-containing protein</fullName>
    </recommendedName>
</protein>
<keyword evidence="6" id="KW-1185">Reference proteome</keyword>
<dbReference type="Pfam" id="PF12833">
    <property type="entry name" value="HTH_18"/>
    <property type="match status" value="1"/>
</dbReference>
<accession>A0A178IIS9</accession>
<keyword evidence="1" id="KW-0805">Transcription regulation</keyword>
<sequence length="291" mass="33404">MSQSIDSTCRNPPYPAGDCLVRINDESVDIGYAVHPAHYWEEHVHDRHQFILMLDACSDAEITWRMADGSQCKRRVSGQQVCFIEKNLPHSLRWYAPAPLVCLYISEAFMAQISPNDGWKDVAIHHWGELLACDLLTLGLVLLMAELCRQHDRLHPLHLRVAGIFLGAQLIRIRSRAKARVQKSAGLQNMQLKLVHDWINEHISERFEIWELARVAGISRSHFGRKFKASTGYAPQRYILIQRVHRALELLQRGGMRMSEIATQAGFADQSHLSRNLRAFYGRLLSKKKHQ</sequence>
<dbReference type="InterPro" id="IPR018060">
    <property type="entry name" value="HTH_AraC"/>
</dbReference>
<gene>
    <name evidence="5" type="ORF">AW736_15170</name>
</gene>
<evidence type="ECO:0000256" key="3">
    <source>
        <dbReference type="ARBA" id="ARBA00023163"/>
    </source>
</evidence>
<evidence type="ECO:0000256" key="2">
    <source>
        <dbReference type="ARBA" id="ARBA00023125"/>
    </source>
</evidence>
<dbReference type="SMART" id="SM00342">
    <property type="entry name" value="HTH_ARAC"/>
    <property type="match status" value="1"/>
</dbReference>
<dbReference type="PANTHER" id="PTHR46796">
    <property type="entry name" value="HTH-TYPE TRANSCRIPTIONAL ACTIVATOR RHAS-RELATED"/>
    <property type="match status" value="1"/>
</dbReference>
<evidence type="ECO:0000313" key="6">
    <source>
        <dbReference type="Proteomes" id="UP000078486"/>
    </source>
</evidence>
<dbReference type="SUPFAM" id="SSF46689">
    <property type="entry name" value="Homeodomain-like"/>
    <property type="match status" value="2"/>
</dbReference>
<keyword evidence="3" id="KW-0804">Transcription</keyword>
<keyword evidence="2" id="KW-0238">DNA-binding</keyword>
<dbReference type="Proteomes" id="UP000078486">
    <property type="component" value="Unassembled WGS sequence"/>
</dbReference>
<organism evidence="5 6">
    <name type="scientific">Termitidicoccus mucosus</name>
    <dbReference type="NCBI Taxonomy" id="1184151"/>
    <lineage>
        <taxon>Bacteria</taxon>
        <taxon>Pseudomonadati</taxon>
        <taxon>Verrucomicrobiota</taxon>
        <taxon>Opitutia</taxon>
        <taxon>Opitutales</taxon>
        <taxon>Opitutaceae</taxon>
        <taxon>Termitidicoccus</taxon>
    </lineage>
</organism>
<evidence type="ECO:0000256" key="1">
    <source>
        <dbReference type="ARBA" id="ARBA00023015"/>
    </source>
</evidence>
<evidence type="ECO:0000259" key="4">
    <source>
        <dbReference type="PROSITE" id="PS01124"/>
    </source>
</evidence>
<proteinExistence type="predicted"/>
<feature type="domain" description="HTH araC/xylS-type" evidence="4">
    <location>
        <begin position="193"/>
        <end position="291"/>
    </location>
</feature>
<dbReference type="Gene3D" id="1.10.10.60">
    <property type="entry name" value="Homeodomain-like"/>
    <property type="match status" value="1"/>
</dbReference>
<dbReference type="GO" id="GO:0043565">
    <property type="term" value="F:sequence-specific DNA binding"/>
    <property type="evidence" value="ECO:0007669"/>
    <property type="project" value="InterPro"/>
</dbReference>
<dbReference type="InterPro" id="IPR009057">
    <property type="entry name" value="Homeodomain-like_sf"/>
</dbReference>
<dbReference type="EMBL" id="LRRQ01000108">
    <property type="protein sequence ID" value="OAM89036.1"/>
    <property type="molecule type" value="Genomic_DNA"/>
</dbReference>
<dbReference type="STRING" id="1184151.AW736_15170"/>
<evidence type="ECO:0000313" key="5">
    <source>
        <dbReference type="EMBL" id="OAM89036.1"/>
    </source>
</evidence>
<dbReference type="PANTHER" id="PTHR46796:SF6">
    <property type="entry name" value="ARAC SUBFAMILY"/>
    <property type="match status" value="1"/>
</dbReference>
<reference evidence="5 6" key="1">
    <citation type="submission" date="2016-01" db="EMBL/GenBank/DDBJ databases">
        <title>High potential of lignocellulose degradation of a new Verrucomicrobia species.</title>
        <authorList>
            <person name="Wang Y."/>
            <person name="Shi Y."/>
            <person name="Qiu Z."/>
            <person name="Liu S."/>
            <person name="Yang H."/>
        </authorList>
    </citation>
    <scope>NUCLEOTIDE SEQUENCE [LARGE SCALE GENOMIC DNA]</scope>
    <source>
        <strain evidence="5 6">TSB47</strain>
    </source>
</reference>
<dbReference type="RefSeq" id="WP_068771003.1">
    <property type="nucleotide sequence ID" value="NZ_CP109796.1"/>
</dbReference>
<comment type="caution">
    <text evidence="5">The sequence shown here is derived from an EMBL/GenBank/DDBJ whole genome shotgun (WGS) entry which is preliminary data.</text>
</comment>
<dbReference type="InterPro" id="IPR050204">
    <property type="entry name" value="AraC_XylS_family_regulators"/>
</dbReference>
<dbReference type="GO" id="GO:0003700">
    <property type="term" value="F:DNA-binding transcription factor activity"/>
    <property type="evidence" value="ECO:0007669"/>
    <property type="project" value="InterPro"/>
</dbReference>
<name>A0A178IIS9_9BACT</name>
<dbReference type="PROSITE" id="PS01124">
    <property type="entry name" value="HTH_ARAC_FAMILY_2"/>
    <property type="match status" value="1"/>
</dbReference>